<protein>
    <recommendedName>
        <fullName evidence="2">Carboxypeptidase A inhibitor-like domain-containing protein</fullName>
    </recommendedName>
</protein>
<accession>A0A3Q7EG84</accession>
<dbReference type="Proteomes" id="UP000004994">
    <property type="component" value="Chromosome 1"/>
</dbReference>
<reference evidence="3" key="2">
    <citation type="submission" date="2019-01" db="UniProtKB">
        <authorList>
            <consortium name="EnsemblPlants"/>
        </authorList>
    </citation>
    <scope>IDENTIFICATION</scope>
    <source>
        <strain evidence="3">cv. Heinz 1706</strain>
    </source>
</reference>
<name>A0A3Q7EG84_SOLLC</name>
<dbReference type="OrthoDB" id="1301610at2759"/>
<organism evidence="3">
    <name type="scientific">Solanum lycopersicum</name>
    <name type="common">Tomato</name>
    <name type="synonym">Lycopersicon esculentum</name>
    <dbReference type="NCBI Taxonomy" id="4081"/>
    <lineage>
        <taxon>Eukaryota</taxon>
        <taxon>Viridiplantae</taxon>
        <taxon>Streptophyta</taxon>
        <taxon>Embryophyta</taxon>
        <taxon>Tracheophyta</taxon>
        <taxon>Spermatophyta</taxon>
        <taxon>Magnoliopsida</taxon>
        <taxon>eudicotyledons</taxon>
        <taxon>Gunneridae</taxon>
        <taxon>Pentapetalae</taxon>
        <taxon>asterids</taxon>
        <taxon>lamiids</taxon>
        <taxon>Solanales</taxon>
        <taxon>Solanaceae</taxon>
        <taxon>Solanoideae</taxon>
        <taxon>Solaneae</taxon>
        <taxon>Solanum</taxon>
        <taxon>Solanum subgen. Lycopersicon</taxon>
    </lineage>
</organism>
<reference evidence="3" key="1">
    <citation type="journal article" date="2012" name="Nature">
        <title>The tomato genome sequence provides insights into fleshy fruit evolution.</title>
        <authorList>
            <consortium name="Tomato Genome Consortium"/>
        </authorList>
    </citation>
    <scope>NUCLEOTIDE SEQUENCE [LARGE SCALE GENOMIC DNA]</scope>
    <source>
        <strain evidence="3">cv. Heinz 1706</strain>
    </source>
</reference>
<evidence type="ECO:0000313" key="4">
    <source>
        <dbReference type="Proteomes" id="UP000004994"/>
    </source>
</evidence>
<keyword evidence="1" id="KW-1133">Transmembrane helix</keyword>
<dbReference type="KEGG" id="sly:101247655"/>
<dbReference type="GeneID" id="101247655"/>
<evidence type="ECO:0000256" key="1">
    <source>
        <dbReference type="SAM" id="Phobius"/>
    </source>
</evidence>
<dbReference type="Gramene" id="Solyc01g067295.1.1">
    <property type="protein sequence ID" value="Solyc01g067295.1.1"/>
    <property type="gene ID" value="Solyc01g067295.1"/>
</dbReference>
<keyword evidence="1" id="KW-0472">Membrane</keyword>
<proteinExistence type="predicted"/>
<keyword evidence="4" id="KW-1185">Reference proteome</keyword>
<dbReference type="EnsemblPlants" id="Solyc01g067295.1.1">
    <property type="protein sequence ID" value="Solyc01g067295.1.1"/>
    <property type="gene ID" value="Solyc01g067295.1"/>
</dbReference>
<dbReference type="Pfam" id="PF02977">
    <property type="entry name" value="CarbpepA_inh"/>
    <property type="match status" value="1"/>
</dbReference>
<dbReference type="InParanoid" id="A0A3Q7EG84"/>
<evidence type="ECO:0000313" key="3">
    <source>
        <dbReference type="EnsemblPlants" id="Solyc01g067295.1.1"/>
    </source>
</evidence>
<dbReference type="RefSeq" id="XP_004229220.1">
    <property type="nucleotide sequence ID" value="XM_004229172.5"/>
</dbReference>
<dbReference type="AlphaFoldDB" id="A0A3Q7EG84"/>
<keyword evidence="1" id="KW-0812">Transmembrane</keyword>
<dbReference type="InterPro" id="IPR004231">
    <property type="entry name" value="COpept_A_inh-like"/>
</dbReference>
<feature type="domain" description="Carboxypeptidase A inhibitor-like" evidence="2">
    <location>
        <begin position="55"/>
        <end position="101"/>
    </location>
</feature>
<dbReference type="OMA" id="LNFAFYF"/>
<gene>
    <name evidence="3" type="primary">LOC101247655</name>
</gene>
<sequence>MDGARALLNFAFYFVVVLAATTVTMSRSPKMQAMGARDMSVDIVEIEQKLVPVGSILTCLKRCYKHSDCRDGWFCKDCANDAFDQGGKHCDKFTSSGQGYFAMLNRRQANHGVYEFAV</sequence>
<feature type="transmembrane region" description="Helical" evidence="1">
    <location>
        <begin position="6"/>
        <end position="25"/>
    </location>
</feature>
<evidence type="ECO:0000259" key="2">
    <source>
        <dbReference type="Pfam" id="PF02977"/>
    </source>
</evidence>